<dbReference type="GeneID" id="92375143"/>
<evidence type="ECO:0000313" key="4">
    <source>
        <dbReference type="EMBL" id="SCU69637.1"/>
    </source>
</evidence>
<dbReference type="AlphaFoldDB" id="A0A1G4IBK8"/>
<feature type="region of interest" description="Disordered" evidence="1">
    <location>
        <begin position="1"/>
        <end position="26"/>
    </location>
</feature>
<gene>
    <name evidence="4" type="ORF">TEOVI_000120300</name>
</gene>
<keyword evidence="5" id="KW-1185">Reference proteome</keyword>
<name>A0A1G4IBK8_TRYEQ</name>
<dbReference type="InterPro" id="IPR001394">
    <property type="entry name" value="Peptidase_C19_UCH"/>
</dbReference>
<dbReference type="SUPFAM" id="SSF54001">
    <property type="entry name" value="Cysteine proteinases"/>
    <property type="match status" value="1"/>
</dbReference>
<reference evidence="4" key="1">
    <citation type="submission" date="2016-09" db="EMBL/GenBank/DDBJ databases">
        <authorList>
            <person name="Hebert L."/>
            <person name="Moumen B."/>
        </authorList>
    </citation>
    <scope>NUCLEOTIDE SEQUENCE [LARGE SCALE GENOMIC DNA]</scope>
    <source>
        <strain evidence="4">OVI</strain>
    </source>
</reference>
<dbReference type="InterPro" id="IPR028889">
    <property type="entry name" value="USP"/>
</dbReference>
<dbReference type="FunFam" id="3.90.70.10:FF:000398">
    <property type="entry name" value="Ubiquitin carboxyl-terminal hydrolase, putative"/>
    <property type="match status" value="1"/>
</dbReference>
<dbReference type="PROSITE" id="PS00972">
    <property type="entry name" value="USP_1"/>
    <property type="match status" value="1"/>
</dbReference>
<dbReference type="EMBL" id="CZPT02001262">
    <property type="protein sequence ID" value="SCU69637.1"/>
    <property type="molecule type" value="Genomic_DNA"/>
</dbReference>
<dbReference type="PROSITE" id="PS50235">
    <property type="entry name" value="USP_3"/>
    <property type="match status" value="1"/>
</dbReference>
<evidence type="ECO:0000259" key="3">
    <source>
        <dbReference type="PROSITE" id="PS51283"/>
    </source>
</evidence>
<dbReference type="InterPro" id="IPR038765">
    <property type="entry name" value="Papain-like_cys_pep_sf"/>
</dbReference>
<dbReference type="PROSITE" id="PS00973">
    <property type="entry name" value="USP_2"/>
    <property type="match status" value="1"/>
</dbReference>
<keyword evidence="4" id="KW-0378">Hydrolase</keyword>
<accession>A0A1G4IBK8</accession>
<dbReference type="InterPro" id="IPR018200">
    <property type="entry name" value="USP_CS"/>
</dbReference>
<dbReference type="CDD" id="cd02257">
    <property type="entry name" value="Peptidase_C19"/>
    <property type="match status" value="2"/>
</dbReference>
<dbReference type="InterPro" id="IPR006615">
    <property type="entry name" value="Pept_C19_DUSP"/>
</dbReference>
<organism evidence="4 5">
    <name type="scientific">Trypanosoma equiperdum</name>
    <dbReference type="NCBI Taxonomy" id="5694"/>
    <lineage>
        <taxon>Eukaryota</taxon>
        <taxon>Discoba</taxon>
        <taxon>Euglenozoa</taxon>
        <taxon>Kinetoplastea</taxon>
        <taxon>Metakinetoplastina</taxon>
        <taxon>Trypanosomatida</taxon>
        <taxon>Trypanosomatidae</taxon>
        <taxon>Trypanosoma</taxon>
    </lineage>
</organism>
<protein>
    <submittedName>
        <fullName evidence="4">Ubiquitin carboxyl-terminal hydrolase, putative</fullName>
    </submittedName>
</protein>
<dbReference type="GO" id="GO:0004843">
    <property type="term" value="F:cysteine-type deubiquitinase activity"/>
    <property type="evidence" value="ECO:0007669"/>
    <property type="project" value="InterPro"/>
</dbReference>
<dbReference type="PANTHER" id="PTHR21646:SF23">
    <property type="entry name" value="UBIQUITIN CARBOXYL-TERMINAL HYDROLASE USP2"/>
    <property type="match status" value="1"/>
</dbReference>
<dbReference type="VEuPathDB" id="TriTrypDB:TEOVI_000120300"/>
<evidence type="ECO:0000313" key="5">
    <source>
        <dbReference type="Proteomes" id="UP000195570"/>
    </source>
</evidence>
<dbReference type="InterPro" id="IPR050185">
    <property type="entry name" value="Ub_carboxyl-term_hydrolase"/>
</dbReference>
<feature type="domain" description="DUSP" evidence="3">
    <location>
        <begin position="251"/>
        <end position="381"/>
    </location>
</feature>
<dbReference type="GO" id="GO:0016579">
    <property type="term" value="P:protein deubiquitination"/>
    <property type="evidence" value="ECO:0007669"/>
    <property type="project" value="InterPro"/>
</dbReference>
<feature type="domain" description="USP" evidence="2">
    <location>
        <begin position="531"/>
        <end position="1181"/>
    </location>
</feature>
<comment type="caution">
    <text evidence="4">The sequence shown here is derived from an EMBL/GenBank/DDBJ whole genome shotgun (WGS) entry which is preliminary data.</text>
</comment>
<dbReference type="Proteomes" id="UP000195570">
    <property type="component" value="Unassembled WGS sequence"/>
</dbReference>
<dbReference type="Gene3D" id="3.90.70.10">
    <property type="entry name" value="Cysteine proteinases"/>
    <property type="match status" value="2"/>
</dbReference>
<dbReference type="PROSITE" id="PS51283">
    <property type="entry name" value="DUSP"/>
    <property type="match status" value="1"/>
</dbReference>
<proteinExistence type="predicted"/>
<dbReference type="Pfam" id="PF00443">
    <property type="entry name" value="UCH"/>
    <property type="match status" value="1"/>
</dbReference>
<sequence length="1184" mass="131268">MRSGGFASEAPSGDTTTADEGSDVAPHASGCVQYDMDGMPAFKGSVCPKSPIQDPLVNPLDGYVEALVKRLGEALDPLGLAGALLRSSHVVTTFKEGVAVFDLPWVALLRDASEKAFSSVDPALEELVSRDTFPAADNGASLNNARGNLVCGMTELAGVLRRCYSALGAAPLCSFDDVHERLLSISRRFVGDIGSSRGPFSTAQVPLSMEELKALLLQDVNRWGLSTFPYLVFAVSSRHPLQLVWNDATVDKAELAFHVYYMVARINRWEEETGSGRGILFPVEWMDELLRWLTDRDEVPLLPLRCPSQSLTPVSQMDYSPVPCAPGPFDISRVLRVTAEDPSKHMVQYDDGGVDVIPEDLFDYLWSLFGGGAKYIVMGKFRNKSKIMELLKPKRVSIAVTFEGSDREGQLRVDSLLLDDVLPRASLSEVSRRAIGELLDKHQYGWENGMELFGLTRPDNVIEMCVTHVHGKELQASRLVEVVDGKTVEDLLGDFRSSTEVVTDHCGPVLRVSLLVRHPAGLTSPAGPGFCGLTNVGNTCYMNSALQCLLSLGAVCRLLFSLRLSEYANLSITREFVNLLRDMLAGRRVAKTLPLKTAIGSVERRFNTYEQQDAVEFIEVLLDRIHEEMNHVYGKRYRERLDTDKDIPKSKLANCFWEDAKANNQSFVPQLFSHQSVHFFICCNCKGTSTVFDNGSTLVATIAPPTRRVFDVDVLLPGELVRRVQVKVACGSDDRVRASDIEKEIWERLHSTNTDFFSSMATSVGCPEAQAPLKGNGQDNKRSLGDYRAVLCADSHTCFSDGGHVLHAAVLWRGAGLGAGEKRVLPTGPSLANRNSTEEFAEAQPMCNEFQQQREMKDQCVYIWYFLQPQGSSSPRDALLCHVECSSVDALGDRKSSLAYIIERSVNLGDHFLSWKLGCVDQCTSLEQDGGENKHLQRGPKKNLRVWFCSTMGDNGYYLNLEDTGDGRDWIDSGDLPLTLSMDSRVVIQYDDQMMQLSDAIRVTNFHSVGSSPFPGEPTFYSCNGTNKEAVDVHECLKSTFSSDILTGENSLNCSKCGGFCDGRVERRLFRLPPCLIISLKRFKLDIRGVTKDTAFVRFSEELDMKQFMDDESPEKHTKYKLVGVVFHRGGLSYGHYTAARFSKATKQWFCCDDSSVMVRDKGPWAWPAAGDAYILCYEQLVEG</sequence>
<evidence type="ECO:0000259" key="2">
    <source>
        <dbReference type="PROSITE" id="PS50235"/>
    </source>
</evidence>
<dbReference type="RefSeq" id="XP_067080579.1">
    <property type="nucleotide sequence ID" value="XM_067224478.1"/>
</dbReference>
<evidence type="ECO:0000256" key="1">
    <source>
        <dbReference type="SAM" id="MobiDB-lite"/>
    </source>
</evidence>
<dbReference type="PANTHER" id="PTHR21646">
    <property type="entry name" value="UBIQUITIN CARBOXYL-TERMINAL HYDROLASE"/>
    <property type="match status" value="1"/>
</dbReference>